<reference evidence="1" key="1">
    <citation type="submission" date="2018-05" db="EMBL/GenBank/DDBJ databases">
        <title>Draft genome of Mucuna pruriens seed.</title>
        <authorList>
            <person name="Nnadi N.E."/>
            <person name="Vos R."/>
            <person name="Hasami M.H."/>
            <person name="Devisetty U.K."/>
            <person name="Aguiy J.C."/>
        </authorList>
    </citation>
    <scope>NUCLEOTIDE SEQUENCE [LARGE SCALE GENOMIC DNA]</scope>
    <source>
        <strain evidence="1">JCA_2017</strain>
    </source>
</reference>
<dbReference type="AlphaFoldDB" id="A0A371EI43"/>
<comment type="caution">
    <text evidence="1">The sequence shown here is derived from an EMBL/GenBank/DDBJ whole genome shotgun (WGS) entry which is preliminary data.</text>
</comment>
<organism evidence="1 2">
    <name type="scientific">Mucuna pruriens</name>
    <name type="common">Velvet bean</name>
    <name type="synonym">Dolichos pruriens</name>
    <dbReference type="NCBI Taxonomy" id="157652"/>
    <lineage>
        <taxon>Eukaryota</taxon>
        <taxon>Viridiplantae</taxon>
        <taxon>Streptophyta</taxon>
        <taxon>Embryophyta</taxon>
        <taxon>Tracheophyta</taxon>
        <taxon>Spermatophyta</taxon>
        <taxon>Magnoliopsida</taxon>
        <taxon>eudicotyledons</taxon>
        <taxon>Gunneridae</taxon>
        <taxon>Pentapetalae</taxon>
        <taxon>rosids</taxon>
        <taxon>fabids</taxon>
        <taxon>Fabales</taxon>
        <taxon>Fabaceae</taxon>
        <taxon>Papilionoideae</taxon>
        <taxon>50 kb inversion clade</taxon>
        <taxon>NPAAA clade</taxon>
        <taxon>indigoferoid/millettioid clade</taxon>
        <taxon>Phaseoleae</taxon>
        <taxon>Mucuna</taxon>
    </lineage>
</organism>
<name>A0A371EI43_MUCPR</name>
<feature type="non-terminal residue" evidence="1">
    <location>
        <position position="88"/>
    </location>
</feature>
<evidence type="ECO:0000313" key="2">
    <source>
        <dbReference type="Proteomes" id="UP000257109"/>
    </source>
</evidence>
<accession>A0A371EI43</accession>
<dbReference type="Proteomes" id="UP000257109">
    <property type="component" value="Unassembled WGS sequence"/>
</dbReference>
<feature type="non-terminal residue" evidence="1">
    <location>
        <position position="1"/>
    </location>
</feature>
<proteinExistence type="predicted"/>
<sequence length="88" mass="10675">MRTLRESHYMRTIWSLSQLQPKGITLSNFFYTREANILYWDKFMKCNLLQDINLKLHGLKDNIWEEDYAKTIRVKYMVINVIAIYVII</sequence>
<keyword evidence="2" id="KW-1185">Reference proteome</keyword>
<evidence type="ECO:0000313" key="1">
    <source>
        <dbReference type="EMBL" id="RDX65664.1"/>
    </source>
</evidence>
<protein>
    <submittedName>
        <fullName evidence="1">Uncharacterized protein</fullName>
    </submittedName>
</protein>
<dbReference type="EMBL" id="QJKJ01013786">
    <property type="protein sequence ID" value="RDX65664.1"/>
    <property type="molecule type" value="Genomic_DNA"/>
</dbReference>
<gene>
    <name evidence="1" type="ORF">CR513_55662</name>
</gene>